<dbReference type="InterPro" id="IPR005616">
    <property type="entry name" value="CcmH/CycL/Ccl2/NrfF_N"/>
</dbReference>
<evidence type="ECO:0000256" key="3">
    <source>
        <dbReference type="ARBA" id="ARBA00022723"/>
    </source>
</evidence>
<gene>
    <name evidence="8" type="ORF">METZ01_LOCUS25091</name>
</gene>
<sequence length="145" mass="16976">MSFTAESESSKEVYSFVNDENQERFYTLLDTYRCPKCQSSNLSGSNAPIAKDLKREIHRLIEEGKTDEQIEAFLRSRYGDFILYKPALRKNTLILWLGPFILLSLIVFLVVSWNMSSKRKSKDLEAEQIVKVIERTRLKKLFEED</sequence>
<dbReference type="GO" id="GO:0005886">
    <property type="term" value="C:plasma membrane"/>
    <property type="evidence" value="ECO:0007669"/>
    <property type="project" value="TreeGrafter"/>
</dbReference>
<feature type="domain" description="CcmH/CycL/Ccl2/NrfF N-terminal" evidence="7">
    <location>
        <begin position="6"/>
        <end position="140"/>
    </location>
</feature>
<accession>A0A381Q276</accession>
<dbReference type="AlphaFoldDB" id="A0A381Q276"/>
<evidence type="ECO:0000256" key="1">
    <source>
        <dbReference type="ARBA" id="ARBA00010342"/>
    </source>
</evidence>
<evidence type="ECO:0000256" key="2">
    <source>
        <dbReference type="ARBA" id="ARBA00022617"/>
    </source>
</evidence>
<dbReference type="InterPro" id="IPR038297">
    <property type="entry name" value="CcmH/CycL/NrfF/Ccl2_sf"/>
</dbReference>
<evidence type="ECO:0000313" key="8">
    <source>
        <dbReference type="EMBL" id="SUZ72237.1"/>
    </source>
</evidence>
<keyword evidence="4" id="KW-0732">Signal</keyword>
<evidence type="ECO:0000259" key="7">
    <source>
        <dbReference type="Pfam" id="PF03918"/>
    </source>
</evidence>
<evidence type="ECO:0000256" key="5">
    <source>
        <dbReference type="ARBA" id="ARBA00023004"/>
    </source>
</evidence>
<dbReference type="GO" id="GO:0046872">
    <property type="term" value="F:metal ion binding"/>
    <property type="evidence" value="ECO:0007669"/>
    <property type="project" value="UniProtKB-KW"/>
</dbReference>
<name>A0A381Q276_9ZZZZ</name>
<keyword evidence="2" id="KW-0349">Heme</keyword>
<reference evidence="8" key="1">
    <citation type="submission" date="2018-05" db="EMBL/GenBank/DDBJ databases">
        <authorList>
            <person name="Lanie J.A."/>
            <person name="Ng W.-L."/>
            <person name="Kazmierczak K.M."/>
            <person name="Andrzejewski T.M."/>
            <person name="Davidsen T.M."/>
            <person name="Wayne K.J."/>
            <person name="Tettelin H."/>
            <person name="Glass J.I."/>
            <person name="Rusch D."/>
            <person name="Podicherti R."/>
            <person name="Tsui H.-C.T."/>
            <person name="Winkler M.E."/>
        </authorList>
    </citation>
    <scope>NUCLEOTIDE SEQUENCE</scope>
</reference>
<protein>
    <recommendedName>
        <fullName evidence="7">CcmH/CycL/Ccl2/NrfF N-terminal domain-containing protein</fullName>
    </recommendedName>
</protein>
<comment type="similarity">
    <text evidence="1">Belongs to the CcmH/CycL/Ccl2/NrfF family.</text>
</comment>
<proteinExistence type="inferred from homology"/>
<feature type="transmembrane region" description="Helical" evidence="6">
    <location>
        <begin position="93"/>
        <end position="113"/>
    </location>
</feature>
<keyword evidence="6" id="KW-0812">Transmembrane</keyword>
<keyword evidence="3" id="KW-0479">Metal-binding</keyword>
<dbReference type="Gene3D" id="1.10.8.640">
    <property type="entry name" value="Cytochrome C biogenesis protein"/>
    <property type="match status" value="1"/>
</dbReference>
<dbReference type="Pfam" id="PF03918">
    <property type="entry name" value="CcmH"/>
    <property type="match status" value="1"/>
</dbReference>
<evidence type="ECO:0000256" key="6">
    <source>
        <dbReference type="SAM" id="Phobius"/>
    </source>
</evidence>
<dbReference type="PANTHER" id="PTHR47870">
    <property type="entry name" value="CYTOCHROME C-TYPE BIOGENESIS PROTEIN CCMH"/>
    <property type="match status" value="1"/>
</dbReference>
<keyword evidence="5" id="KW-0408">Iron</keyword>
<keyword evidence="6" id="KW-0472">Membrane</keyword>
<dbReference type="PANTHER" id="PTHR47870:SF4">
    <property type="entry name" value="CYTOCHROME C-TYPE BIOGENESIS PROTEIN CYCH"/>
    <property type="match status" value="1"/>
</dbReference>
<organism evidence="8">
    <name type="scientific">marine metagenome</name>
    <dbReference type="NCBI Taxonomy" id="408172"/>
    <lineage>
        <taxon>unclassified sequences</taxon>
        <taxon>metagenomes</taxon>
        <taxon>ecological metagenomes</taxon>
    </lineage>
</organism>
<keyword evidence="6" id="KW-1133">Transmembrane helix</keyword>
<dbReference type="CDD" id="cd16378">
    <property type="entry name" value="CcmH_N"/>
    <property type="match status" value="1"/>
</dbReference>
<dbReference type="EMBL" id="UINC01001148">
    <property type="protein sequence ID" value="SUZ72237.1"/>
    <property type="molecule type" value="Genomic_DNA"/>
</dbReference>
<evidence type="ECO:0000256" key="4">
    <source>
        <dbReference type="ARBA" id="ARBA00022729"/>
    </source>
</evidence>
<dbReference type="InterPro" id="IPR051263">
    <property type="entry name" value="C-type_cytochrome_biogenesis"/>
</dbReference>